<protein>
    <submittedName>
        <fullName evidence="2">Uncharacterized protein</fullName>
    </submittedName>
</protein>
<dbReference type="AlphaFoldDB" id="A0A8H6I8R2"/>
<keyword evidence="3" id="KW-1185">Reference proteome</keyword>
<name>A0A8H6I8R2_9AGAR</name>
<reference evidence="2 3" key="1">
    <citation type="submission" date="2020-07" db="EMBL/GenBank/DDBJ databases">
        <title>Comparative genomics of pyrophilous fungi reveals a link between fire events and developmental genes.</title>
        <authorList>
            <consortium name="DOE Joint Genome Institute"/>
            <person name="Steindorff A.S."/>
            <person name="Carver A."/>
            <person name="Calhoun S."/>
            <person name="Stillman K."/>
            <person name="Liu H."/>
            <person name="Lipzen A."/>
            <person name="Pangilinan J."/>
            <person name="Labutti K."/>
            <person name="Bruns T.D."/>
            <person name="Grigoriev I.V."/>
        </authorList>
    </citation>
    <scope>NUCLEOTIDE SEQUENCE [LARGE SCALE GENOMIC DNA]</scope>
    <source>
        <strain evidence="2 3">CBS 144469</strain>
    </source>
</reference>
<evidence type="ECO:0000256" key="1">
    <source>
        <dbReference type="SAM" id="Coils"/>
    </source>
</evidence>
<feature type="coiled-coil region" evidence="1">
    <location>
        <begin position="5"/>
        <end position="56"/>
    </location>
</feature>
<sequence length="113" mass="12329">MNAKLSAELNVLRELHQSIEVLREEKRGLETKLAAMSEMREKVVKLEAELEAARSETALASKSNDTSITPLSELGLAHAKVLEGYGAVAATLRQQEAVAANLDTCLQARRKLT</sequence>
<organism evidence="2 3">
    <name type="scientific">Ephemerocybe angulata</name>
    <dbReference type="NCBI Taxonomy" id="980116"/>
    <lineage>
        <taxon>Eukaryota</taxon>
        <taxon>Fungi</taxon>
        <taxon>Dikarya</taxon>
        <taxon>Basidiomycota</taxon>
        <taxon>Agaricomycotina</taxon>
        <taxon>Agaricomycetes</taxon>
        <taxon>Agaricomycetidae</taxon>
        <taxon>Agaricales</taxon>
        <taxon>Agaricineae</taxon>
        <taxon>Psathyrellaceae</taxon>
        <taxon>Ephemerocybe</taxon>
    </lineage>
</organism>
<comment type="caution">
    <text evidence="2">The sequence shown here is derived from an EMBL/GenBank/DDBJ whole genome shotgun (WGS) entry which is preliminary data.</text>
</comment>
<gene>
    <name evidence="2" type="ORF">DFP72DRAFT_885051</name>
</gene>
<evidence type="ECO:0000313" key="2">
    <source>
        <dbReference type="EMBL" id="KAF6759391.1"/>
    </source>
</evidence>
<evidence type="ECO:0000313" key="3">
    <source>
        <dbReference type="Proteomes" id="UP000521943"/>
    </source>
</evidence>
<dbReference type="OrthoDB" id="331602at2759"/>
<dbReference type="Proteomes" id="UP000521943">
    <property type="component" value="Unassembled WGS sequence"/>
</dbReference>
<keyword evidence="1" id="KW-0175">Coiled coil</keyword>
<proteinExistence type="predicted"/>
<accession>A0A8H6I8R2</accession>
<dbReference type="EMBL" id="JACGCI010000015">
    <property type="protein sequence ID" value="KAF6759391.1"/>
    <property type="molecule type" value="Genomic_DNA"/>
</dbReference>